<comment type="caution">
    <text evidence="2">The sequence shown here is derived from an EMBL/GenBank/DDBJ whole genome shotgun (WGS) entry which is preliminary data.</text>
</comment>
<evidence type="ECO:0000256" key="1">
    <source>
        <dbReference type="SAM" id="MobiDB-lite"/>
    </source>
</evidence>
<gene>
    <name evidence="2" type="ORF">CAMP_LOCUS1466</name>
</gene>
<sequence length="343" mass="40565">MKDLQIEENEVLSSSSSSEYEDSDDEYKNVKRKKRLSFRKRSIEKTTEKKPKVDLTSPTERKIRVEEEGFANFEEMKEQEADLFNSNRFAYADDSDTLRIENFDEPEFESEKEDEKSNEELLQEYMSNRQYEIIKNKNLIRAVLPINPFIERLVAIKSSNQISGRFQNLKTALPTEIVEAKRDIETTTLFEFWDQPFENLVRYNNVVDVDAPVKKTVQIELSLRLEKRKSHLLDQFIKESVRNPINDYSLTEEKIDVTEHIEIEFPDEEEKEGEDFDEGEEDLNGGEEKEEITEEIEDDDSSEEIEFNEDIELIEFEDNADPEEMNTISNHQKDLRELMDDFF</sequence>
<name>A0A9P1I740_9PELO</name>
<evidence type="ECO:0000313" key="2">
    <source>
        <dbReference type="EMBL" id="CAI5438829.1"/>
    </source>
</evidence>
<proteinExistence type="predicted"/>
<keyword evidence="3" id="KW-1185">Reference proteome</keyword>
<dbReference type="AlphaFoldDB" id="A0A9P1I740"/>
<evidence type="ECO:0000313" key="3">
    <source>
        <dbReference type="Proteomes" id="UP001152747"/>
    </source>
</evidence>
<feature type="region of interest" description="Disordered" evidence="1">
    <location>
        <begin position="266"/>
        <end position="310"/>
    </location>
</feature>
<dbReference type="Proteomes" id="UP001152747">
    <property type="component" value="Unassembled WGS sequence"/>
</dbReference>
<accession>A0A9P1I740</accession>
<protein>
    <submittedName>
        <fullName evidence="2">Uncharacterized protein</fullName>
    </submittedName>
</protein>
<organism evidence="2 3">
    <name type="scientific">Caenorhabditis angaria</name>
    <dbReference type="NCBI Taxonomy" id="860376"/>
    <lineage>
        <taxon>Eukaryota</taxon>
        <taxon>Metazoa</taxon>
        <taxon>Ecdysozoa</taxon>
        <taxon>Nematoda</taxon>
        <taxon>Chromadorea</taxon>
        <taxon>Rhabditida</taxon>
        <taxon>Rhabditina</taxon>
        <taxon>Rhabditomorpha</taxon>
        <taxon>Rhabditoidea</taxon>
        <taxon>Rhabditidae</taxon>
        <taxon>Peloderinae</taxon>
        <taxon>Caenorhabditis</taxon>
    </lineage>
</organism>
<feature type="compositionally biased region" description="Acidic residues" evidence="1">
    <location>
        <begin position="1"/>
        <end position="10"/>
    </location>
</feature>
<reference evidence="2" key="1">
    <citation type="submission" date="2022-11" db="EMBL/GenBank/DDBJ databases">
        <authorList>
            <person name="Kikuchi T."/>
        </authorList>
    </citation>
    <scope>NUCLEOTIDE SEQUENCE</scope>
    <source>
        <strain evidence="2">PS1010</strain>
    </source>
</reference>
<dbReference type="EMBL" id="CANHGI010000001">
    <property type="protein sequence ID" value="CAI5438829.1"/>
    <property type="molecule type" value="Genomic_DNA"/>
</dbReference>
<feature type="region of interest" description="Disordered" evidence="1">
    <location>
        <begin position="1"/>
        <end position="29"/>
    </location>
</feature>